<keyword evidence="9" id="KW-0732">Signal</keyword>
<evidence type="ECO:0000256" key="5">
    <source>
        <dbReference type="ARBA" id="ARBA00022989"/>
    </source>
</evidence>
<reference evidence="12" key="1">
    <citation type="submission" date="2025-08" db="UniProtKB">
        <authorList>
            <consortium name="RefSeq"/>
        </authorList>
    </citation>
    <scope>IDENTIFICATION</scope>
    <source>
        <tissue evidence="12">Total insect</tissue>
    </source>
</reference>
<feature type="domain" description="Ionotropic glutamate receptor C-terminal" evidence="10">
    <location>
        <begin position="322"/>
        <end position="550"/>
    </location>
</feature>
<keyword evidence="4" id="KW-0812">Transmembrane</keyword>
<evidence type="ECO:0000256" key="3">
    <source>
        <dbReference type="ARBA" id="ARBA00022475"/>
    </source>
</evidence>
<keyword evidence="5" id="KW-1133">Transmembrane helix</keyword>
<name>A0A6P8ZGW0_THRPL</name>
<keyword evidence="6" id="KW-0472">Membrane</keyword>
<evidence type="ECO:0000256" key="7">
    <source>
        <dbReference type="ARBA" id="ARBA00023170"/>
    </source>
</evidence>
<dbReference type="RefSeq" id="XP_034230789.1">
    <property type="nucleotide sequence ID" value="XM_034374898.1"/>
</dbReference>
<keyword evidence="7" id="KW-0675">Receptor</keyword>
<organism evidence="12">
    <name type="scientific">Thrips palmi</name>
    <name type="common">Melon thrips</name>
    <dbReference type="NCBI Taxonomy" id="161013"/>
    <lineage>
        <taxon>Eukaryota</taxon>
        <taxon>Metazoa</taxon>
        <taxon>Ecdysozoa</taxon>
        <taxon>Arthropoda</taxon>
        <taxon>Hexapoda</taxon>
        <taxon>Insecta</taxon>
        <taxon>Pterygota</taxon>
        <taxon>Neoptera</taxon>
        <taxon>Paraneoptera</taxon>
        <taxon>Thysanoptera</taxon>
        <taxon>Terebrantia</taxon>
        <taxon>Thripoidea</taxon>
        <taxon>Thripidae</taxon>
        <taxon>Thrips</taxon>
    </lineage>
</organism>
<dbReference type="InterPro" id="IPR001320">
    <property type="entry name" value="Iontro_rcpt_C"/>
</dbReference>
<feature type="chain" id="PRO_5027754281" evidence="9">
    <location>
        <begin position="21"/>
        <end position="625"/>
    </location>
</feature>
<evidence type="ECO:0000256" key="8">
    <source>
        <dbReference type="ARBA" id="ARBA00023180"/>
    </source>
</evidence>
<keyword evidence="8" id="KW-0325">Glycoprotein</keyword>
<evidence type="ECO:0000256" key="9">
    <source>
        <dbReference type="SAM" id="SignalP"/>
    </source>
</evidence>
<feature type="signal peptide" evidence="9">
    <location>
        <begin position="1"/>
        <end position="20"/>
    </location>
</feature>
<evidence type="ECO:0000313" key="12">
    <source>
        <dbReference type="RefSeq" id="XP_034230789.1"/>
    </source>
</evidence>
<evidence type="ECO:0000256" key="6">
    <source>
        <dbReference type="ARBA" id="ARBA00023136"/>
    </source>
</evidence>
<evidence type="ECO:0000256" key="2">
    <source>
        <dbReference type="ARBA" id="ARBA00008685"/>
    </source>
</evidence>
<dbReference type="GO" id="GO:0005886">
    <property type="term" value="C:plasma membrane"/>
    <property type="evidence" value="ECO:0007669"/>
    <property type="project" value="UniProtKB-SubCell"/>
</dbReference>
<dbReference type="GO" id="GO:0050906">
    <property type="term" value="P:detection of stimulus involved in sensory perception"/>
    <property type="evidence" value="ECO:0007669"/>
    <property type="project" value="UniProtKB-ARBA"/>
</dbReference>
<dbReference type="GO" id="GO:0015276">
    <property type="term" value="F:ligand-gated monoatomic ion channel activity"/>
    <property type="evidence" value="ECO:0007669"/>
    <property type="project" value="InterPro"/>
</dbReference>
<dbReference type="Pfam" id="PF00060">
    <property type="entry name" value="Lig_chan"/>
    <property type="match status" value="1"/>
</dbReference>
<dbReference type="SUPFAM" id="SSF53850">
    <property type="entry name" value="Periplasmic binding protein-like II"/>
    <property type="match status" value="1"/>
</dbReference>
<dbReference type="PANTHER" id="PTHR42643:SF24">
    <property type="entry name" value="IONOTROPIC RECEPTOR 60A"/>
    <property type="match status" value="1"/>
</dbReference>
<proteinExistence type="inferred from homology"/>
<dbReference type="OrthoDB" id="7773435at2759"/>
<gene>
    <name evidence="12" type="primary">LOC117639335</name>
</gene>
<dbReference type="Gene3D" id="1.10.287.70">
    <property type="match status" value="1"/>
</dbReference>
<comment type="subcellular location">
    <subcellularLocation>
        <location evidence="1">Cell membrane</location>
        <topology evidence="1">Multi-pass membrane protein</topology>
    </subcellularLocation>
</comment>
<evidence type="ECO:0000256" key="1">
    <source>
        <dbReference type="ARBA" id="ARBA00004651"/>
    </source>
</evidence>
<protein>
    <submittedName>
        <fullName evidence="12">Uncharacterized protein LOC117639335 isoform X1</fullName>
    </submittedName>
</protein>
<dbReference type="InParanoid" id="A0A6P8ZGW0"/>
<dbReference type="AlphaFoldDB" id="A0A6P8ZGW0"/>
<dbReference type="KEGG" id="tpal:117639335"/>
<sequence length="625" mass="68957">MLEPLTVLLMAVLVTDRAAGATESVEEVRCALSIVSQHLNNSRPSAGRLHIVGNSGRLGPFLLRLPPVTVTLLSDNASMWPPPDLLYRDMEAARHLVMILADDFEDLLALSKYQDLIPTYSRALLWTFSSGPPSTGNLSRLATTWSCLLQVRVAVSCGDGVTRLYALSTKCGQELQVTVDPLNEWSNGEWQRGTAVFSPHCWRWMPPDDGQRLQVFWPAFISDPAALAIWDAPVENVLREVERAARLRFERVRVDAFGTVEALKNLFDCRLDALAASMTINVEQRPGMVDFPLRLYTVIIVVPAGLGRHRSPFNGITGEFSTELWCATGTAACSVAMGFYCLMHSQFSKRTSSSAALLALAPLVQQPLPSKTTVRQLQRPLLGSWLAVCLVLSAAYQGQLLSDLSVARSVDEIDNLEDLVHSNLSIIVRPESYGSVKNLLPLHVHDRVVFDMHSPVAALIPPVAEWRNCALVLGEEALPVIRPWLVGGRLHTFAAPLRTIRTFFRTSKDSPFEAAIRKTLGRLCTSGIVALWMKRRYETFGGPSSQCPDELCVRVRGPAALDMRAMRPAVMAMAAGLLTACLTCLAETVLFQRLYQVPAGAKHGAIAFLRWRVRMRVLSDSPKLK</sequence>
<keyword evidence="11" id="KW-1185">Reference proteome</keyword>
<dbReference type="InterPro" id="IPR052192">
    <property type="entry name" value="Insect_Ionotropic_Sensory_Rcpt"/>
</dbReference>
<evidence type="ECO:0000313" key="11">
    <source>
        <dbReference type="Proteomes" id="UP000515158"/>
    </source>
</evidence>
<comment type="similarity">
    <text evidence="2">Belongs to the glutamate-gated ion channel (TC 1.A.10.1) family.</text>
</comment>
<keyword evidence="3" id="KW-1003">Cell membrane</keyword>
<evidence type="ECO:0000259" key="10">
    <source>
        <dbReference type="Pfam" id="PF00060"/>
    </source>
</evidence>
<dbReference type="PANTHER" id="PTHR42643">
    <property type="entry name" value="IONOTROPIC RECEPTOR 20A-RELATED"/>
    <property type="match status" value="1"/>
</dbReference>
<accession>A0A6P8ZGW0</accession>
<dbReference type="Proteomes" id="UP000515158">
    <property type="component" value="Unplaced"/>
</dbReference>
<dbReference type="GeneID" id="117639335"/>
<evidence type="ECO:0000256" key="4">
    <source>
        <dbReference type="ARBA" id="ARBA00022692"/>
    </source>
</evidence>